<sequence length="121" mass="14627">MKAIQVITGIKPIEIMVQERSRIYEVGRESNKQIQEESNQEWQRRWELDTDKARWTKRLIRNIEAWCQRRHGEIEYYLTQFLGGHGCFNAYLKRFGLKNTDKCWYCGRAIERICTKVLEKL</sequence>
<name>A0AAV8XBY3_9CUCU</name>
<evidence type="ECO:0000313" key="1">
    <source>
        <dbReference type="EMBL" id="KAJ8936065.1"/>
    </source>
</evidence>
<gene>
    <name evidence="1" type="ORF">NQ314_012514</name>
</gene>
<protein>
    <submittedName>
        <fullName evidence="1">Uncharacterized protein</fullName>
    </submittedName>
</protein>
<accession>A0AAV8XBY3</accession>
<comment type="caution">
    <text evidence="1">The sequence shown here is derived from an EMBL/GenBank/DDBJ whole genome shotgun (WGS) entry which is preliminary data.</text>
</comment>
<dbReference type="Proteomes" id="UP001162156">
    <property type="component" value="Unassembled WGS sequence"/>
</dbReference>
<dbReference type="AlphaFoldDB" id="A0AAV8XBY3"/>
<proteinExistence type="predicted"/>
<reference evidence="1" key="1">
    <citation type="journal article" date="2023" name="Insect Mol. Biol.">
        <title>Genome sequencing provides insights into the evolution of gene families encoding plant cell wall-degrading enzymes in longhorned beetles.</title>
        <authorList>
            <person name="Shin N.R."/>
            <person name="Okamura Y."/>
            <person name="Kirsch R."/>
            <person name="Pauchet Y."/>
        </authorList>
    </citation>
    <scope>NUCLEOTIDE SEQUENCE</scope>
    <source>
        <strain evidence="1">RBIC_L_NR</strain>
    </source>
</reference>
<evidence type="ECO:0000313" key="2">
    <source>
        <dbReference type="Proteomes" id="UP001162156"/>
    </source>
</evidence>
<organism evidence="1 2">
    <name type="scientific">Rhamnusium bicolor</name>
    <dbReference type="NCBI Taxonomy" id="1586634"/>
    <lineage>
        <taxon>Eukaryota</taxon>
        <taxon>Metazoa</taxon>
        <taxon>Ecdysozoa</taxon>
        <taxon>Arthropoda</taxon>
        <taxon>Hexapoda</taxon>
        <taxon>Insecta</taxon>
        <taxon>Pterygota</taxon>
        <taxon>Neoptera</taxon>
        <taxon>Endopterygota</taxon>
        <taxon>Coleoptera</taxon>
        <taxon>Polyphaga</taxon>
        <taxon>Cucujiformia</taxon>
        <taxon>Chrysomeloidea</taxon>
        <taxon>Cerambycidae</taxon>
        <taxon>Lepturinae</taxon>
        <taxon>Rhagiini</taxon>
        <taxon>Rhamnusium</taxon>
    </lineage>
</organism>
<keyword evidence="2" id="KW-1185">Reference proteome</keyword>
<dbReference type="EMBL" id="JANEYF010003467">
    <property type="protein sequence ID" value="KAJ8936065.1"/>
    <property type="molecule type" value="Genomic_DNA"/>
</dbReference>